<dbReference type="GO" id="GO:0008836">
    <property type="term" value="F:diaminopimelate decarboxylase activity"/>
    <property type="evidence" value="ECO:0007669"/>
    <property type="project" value="TreeGrafter"/>
</dbReference>
<dbReference type="HOGENOM" id="CLU_733467_0_0_9"/>
<dbReference type="GO" id="GO:0009089">
    <property type="term" value="P:lysine biosynthetic process via diaminopimelate"/>
    <property type="evidence" value="ECO:0007669"/>
    <property type="project" value="TreeGrafter"/>
</dbReference>
<dbReference type="Gene3D" id="3.20.20.10">
    <property type="entry name" value="Alanine racemase"/>
    <property type="match status" value="1"/>
</dbReference>
<dbReference type="InterPro" id="IPR029066">
    <property type="entry name" value="PLP-binding_barrel"/>
</dbReference>
<comment type="cofactor">
    <cofactor evidence="1">
        <name>pyridoxal 5'-phosphate</name>
        <dbReference type="ChEBI" id="CHEBI:597326"/>
    </cofactor>
</comment>
<dbReference type="InterPro" id="IPR022644">
    <property type="entry name" value="De-COase2_N"/>
</dbReference>
<gene>
    <name evidence="4" type="ordered locus">Sulac_0771</name>
</gene>
<evidence type="ECO:0000259" key="3">
    <source>
        <dbReference type="Pfam" id="PF02784"/>
    </source>
</evidence>
<reference evidence="5" key="1">
    <citation type="submission" date="2011-12" db="EMBL/GenBank/DDBJ databases">
        <title>The complete genome of chromosome of Sulfobacillus acidophilus DSM 10332.</title>
        <authorList>
            <person name="Lucas S."/>
            <person name="Han J."/>
            <person name="Lapidus A."/>
            <person name="Bruce D."/>
            <person name="Goodwin L."/>
            <person name="Pitluck S."/>
            <person name="Peters L."/>
            <person name="Kyrpides N."/>
            <person name="Mavromatis K."/>
            <person name="Ivanova N."/>
            <person name="Mikhailova N."/>
            <person name="Chertkov O."/>
            <person name="Saunders E."/>
            <person name="Detter J.C."/>
            <person name="Tapia R."/>
            <person name="Han C."/>
            <person name="Land M."/>
            <person name="Hauser L."/>
            <person name="Markowitz V."/>
            <person name="Cheng J.-F."/>
            <person name="Hugenholtz P."/>
            <person name="Woyke T."/>
            <person name="Wu D."/>
            <person name="Pukall R."/>
            <person name="Gehrich-Schroeter G."/>
            <person name="Schneider S."/>
            <person name="Klenk H.-P."/>
            <person name="Eisen J.A."/>
        </authorList>
    </citation>
    <scope>NUCLEOTIDE SEQUENCE [LARGE SCALE GENOMIC DNA]</scope>
    <source>
        <strain evidence="5">ATCC 700253 / DSM 10332 / NAL</strain>
    </source>
</reference>
<dbReference type="PRINTS" id="PR01179">
    <property type="entry name" value="ODADCRBXLASE"/>
</dbReference>
<evidence type="ECO:0000256" key="1">
    <source>
        <dbReference type="ARBA" id="ARBA00001933"/>
    </source>
</evidence>
<keyword evidence="5" id="KW-1185">Reference proteome</keyword>
<evidence type="ECO:0000313" key="4">
    <source>
        <dbReference type="EMBL" id="AEW04275.1"/>
    </source>
</evidence>
<organism evidence="4 5">
    <name type="scientific">Sulfobacillus acidophilus (strain ATCC 700253 / DSM 10332 / NAL)</name>
    <dbReference type="NCBI Taxonomy" id="679936"/>
    <lineage>
        <taxon>Bacteria</taxon>
        <taxon>Bacillati</taxon>
        <taxon>Bacillota</taxon>
        <taxon>Clostridia</taxon>
        <taxon>Eubacteriales</taxon>
        <taxon>Clostridiales Family XVII. Incertae Sedis</taxon>
        <taxon>Sulfobacillus</taxon>
    </lineage>
</organism>
<dbReference type="PANTHER" id="PTHR43727">
    <property type="entry name" value="DIAMINOPIMELATE DECARBOXYLASE"/>
    <property type="match status" value="1"/>
</dbReference>
<keyword evidence="2" id="KW-0663">Pyridoxal phosphate</keyword>
<feature type="domain" description="Orn/DAP/Arg decarboxylase 2 N-terminal" evidence="3">
    <location>
        <begin position="53"/>
        <end position="269"/>
    </location>
</feature>
<dbReference type="InterPro" id="IPR009006">
    <property type="entry name" value="Ala_racemase/Decarboxylase_C"/>
</dbReference>
<dbReference type="SUPFAM" id="SSF50621">
    <property type="entry name" value="Alanine racemase C-terminal domain-like"/>
    <property type="match status" value="1"/>
</dbReference>
<dbReference type="KEGG" id="sap:Sulac_0771"/>
<dbReference type="PANTHER" id="PTHR43727:SF2">
    <property type="entry name" value="GROUP IV DECARBOXYLASE"/>
    <property type="match status" value="1"/>
</dbReference>
<dbReference type="PATRIC" id="fig|679936.5.peg.821"/>
<sequence>MYRYQIDYPGVWENGRIYGRTITAILRSSPTPLFVVSPTRALDNSIRFLELTRNLTHSRAEVFYSVKTCSDTRIVRMISQSAVGAEVVSDEELELTRGLGFSRFIVDGAWKSSTILENAISSHCAMINVGHEDELPEIDTIARKNGLVQPIGVRLRLPHQSLLGLSLNELERVLAKLPKYQNIRLSRVHVHAGFNVLAQNIHPIIDTLQRGASIASAFGQHITTFDVGGGMAEMATAERDLDRHVATLVSSLITTPQSRLVFEPGRLIVGDAAVLVAFVVRRTPDNVLIIDTSAELLGFLSGQTPLVGVWTGGRPSSRALSNMIVRGVWESDHDYIEAELPADVTVGDKLLFLNCGAYVLSFREAFSPYRSHIVYIE</sequence>
<proteinExistence type="predicted"/>
<dbReference type="InterPro" id="IPR000183">
    <property type="entry name" value="Orn/DAP/Arg_de-COase"/>
</dbReference>
<dbReference type="Gene3D" id="2.40.37.10">
    <property type="entry name" value="Lyase, Ornithine Decarboxylase, Chain A, domain 1"/>
    <property type="match status" value="1"/>
</dbReference>
<dbReference type="SUPFAM" id="SSF51419">
    <property type="entry name" value="PLP-binding barrel"/>
    <property type="match status" value="1"/>
</dbReference>
<name>G8U142_SULAD</name>
<reference evidence="4 5" key="2">
    <citation type="journal article" date="2012" name="Stand. Genomic Sci.">
        <title>Complete genome sequence of the moderately thermophilic mineral-sulfide-oxidizing firmicute Sulfobacillus acidophilus type strain (NAL(T)).</title>
        <authorList>
            <person name="Anderson I."/>
            <person name="Chertkov O."/>
            <person name="Chen A."/>
            <person name="Saunders E."/>
            <person name="Lapidus A."/>
            <person name="Nolan M."/>
            <person name="Lucas S."/>
            <person name="Hammon N."/>
            <person name="Deshpande S."/>
            <person name="Cheng J.F."/>
            <person name="Han C."/>
            <person name="Tapia R."/>
            <person name="Goodwin L.A."/>
            <person name="Pitluck S."/>
            <person name="Liolios K."/>
            <person name="Pagani I."/>
            <person name="Ivanova N."/>
            <person name="Mikhailova N."/>
            <person name="Pati A."/>
            <person name="Palaniappan K."/>
            <person name="Land M."/>
            <person name="Pan C."/>
            <person name="Rohde M."/>
            <person name="Pukall R."/>
            <person name="Goker M."/>
            <person name="Detter J.C."/>
            <person name="Woyke T."/>
            <person name="Bristow J."/>
            <person name="Eisen J.A."/>
            <person name="Markowitz V."/>
            <person name="Hugenholtz P."/>
            <person name="Kyrpides N.C."/>
            <person name="Klenk H.P."/>
            <person name="Mavromatis K."/>
        </authorList>
    </citation>
    <scope>NUCLEOTIDE SEQUENCE [LARGE SCALE GENOMIC DNA]</scope>
    <source>
        <strain evidence="5">ATCC 700253 / DSM 10332 / NAL</strain>
    </source>
</reference>
<evidence type="ECO:0000256" key="2">
    <source>
        <dbReference type="ARBA" id="ARBA00022898"/>
    </source>
</evidence>
<dbReference type="EMBL" id="CP003179">
    <property type="protein sequence ID" value="AEW04275.1"/>
    <property type="molecule type" value="Genomic_DNA"/>
</dbReference>
<accession>G8U142</accession>
<protein>
    <submittedName>
        <fullName evidence="4">Orn/DAP/Arg decarboxylase 2</fullName>
    </submittedName>
</protein>
<evidence type="ECO:0000313" key="5">
    <source>
        <dbReference type="Proteomes" id="UP000005439"/>
    </source>
</evidence>
<dbReference type="AlphaFoldDB" id="G8U142"/>
<dbReference type="Proteomes" id="UP000005439">
    <property type="component" value="Chromosome"/>
</dbReference>
<dbReference type="Pfam" id="PF02784">
    <property type="entry name" value="Orn_Arg_deC_N"/>
    <property type="match status" value="1"/>
</dbReference>
<dbReference type="STRING" id="679936.Sulac_0771"/>